<feature type="region of interest" description="Disordered" evidence="8">
    <location>
        <begin position="37"/>
        <end position="56"/>
    </location>
</feature>
<dbReference type="InterPro" id="IPR038105">
    <property type="entry name" value="Kif23_Arf-bd_sf"/>
</dbReference>
<keyword evidence="7" id="KW-0175">Coiled coil</keyword>
<feature type="region of interest" description="Disordered" evidence="8">
    <location>
        <begin position="798"/>
        <end position="856"/>
    </location>
</feature>
<feature type="binding site" evidence="5">
    <location>
        <begin position="145"/>
        <end position="152"/>
    </location>
    <ligand>
        <name>ATP</name>
        <dbReference type="ChEBI" id="CHEBI:30616"/>
    </ligand>
</feature>
<dbReference type="PANTHER" id="PTHR24115">
    <property type="entry name" value="KINESIN-RELATED"/>
    <property type="match status" value="1"/>
</dbReference>
<dbReference type="Pfam" id="PF00225">
    <property type="entry name" value="Kinesin"/>
    <property type="match status" value="1"/>
</dbReference>
<dbReference type="InterPro" id="IPR001752">
    <property type="entry name" value="Kinesin_motor_dom"/>
</dbReference>
<proteinExistence type="inferred from homology"/>
<reference evidence="10" key="1">
    <citation type="submission" date="2025-08" db="UniProtKB">
        <authorList>
            <consortium name="Ensembl"/>
        </authorList>
    </citation>
    <scope>IDENTIFICATION</scope>
</reference>
<dbReference type="GeneTree" id="ENSGT00940000155837"/>
<dbReference type="PRINTS" id="PR00380">
    <property type="entry name" value="KINESINHEAVY"/>
</dbReference>
<dbReference type="GO" id="GO:0005737">
    <property type="term" value="C:cytoplasm"/>
    <property type="evidence" value="ECO:0007669"/>
    <property type="project" value="Ensembl"/>
</dbReference>
<sequence>MSAEGIDQCVCRLSEENLPHLFLSIETLGLWNLDTMKNQKGRTPRKGNKPSNSKPKDTVGVYCRIKPLSAEDEECCVEVISETTVQVHPPDGSKAFRNGEYKEMQYTFKKVFGSPVVQKEVFDVTAKLLVEDLLQGKNGLLFTYGVTGGGKTYTMTGAPGNAGLLPRCLDMIFNSISHLQAKKYVFKPDDKNGMDIQGEVDALLERQKKEILPSFLPKTPSKSKADSDFSGITVDEPCKVDSIDEESSYSVFVSYVEIYNNYIYDLLDDTTDPIKPKWTGCTTSTSSVRPAEFVPPQAKFLREDCNHNMYVAGCIEVEVKSMEDAIEVFWRGQKRRRVANTQLNRESSRSHSTFLVRLAQVPLDSDGDTLLQDKTFITVSQLALVDLAGSERTTRTKAEGSRLREAGSINTSLMTLRTCIEILRDNQLLGMNKMVPYREAKLTHLFKNYFDGEGTVKMIICVDPKTDDYEETLHVMRFAELTQEVEVTRPMDKPIVGLTPGRRGRHNALREELSRRLEERGGPVQAFCGGELDMKVHEFPPFPSLELTDANDTVTLARLIDYLEERQRLRQLAQDELSRAQGGFRAKLLELDHGTHEQQATVQQQRQRLVEQERLVTSQKAELCRLENKNKTLECKLEVLQKTNALHEDGKRLLQQKLDDATMELQRQRSERQRLDHRLQGAVTDTGHKWERECDRRVAAKQMEMQNKLWVKDEKLKQLKAIVTENKATERTPRSRDHHRKRVASPPAVPSGTQEWGALPTLSRRSNSCDSISVASCVTQWEQRVEQNCTPPAQSVARSTLRSGWTPRARPRAGLSTEKIPSRGKHTERQQTVPPVPICHRRSQSASTERWADHKPTSSVATGTVLQPLIANAITMSMPTEQALAKCDMYMLTDQQLASDGELETRIIKGEVYKTRGGGQSVQFVDIEKLRQEAPLSTRKRKSDPSAPTDDGSTKSEYTDIETRCSMAIEMKAGSTIGPSIHHHATPKRLKP</sequence>
<dbReference type="Pfam" id="PF16540">
    <property type="entry name" value="MKLP1_Arf_bdg"/>
    <property type="match status" value="1"/>
</dbReference>
<dbReference type="SUPFAM" id="SSF52540">
    <property type="entry name" value="P-loop containing nucleoside triphosphate hydrolases"/>
    <property type="match status" value="1"/>
</dbReference>
<comment type="similarity">
    <text evidence="5 6">Belongs to the TRAFAC class myosin-kinesin ATPase superfamily. Kinesin family.</text>
</comment>
<evidence type="ECO:0000256" key="4">
    <source>
        <dbReference type="ARBA" id="ARBA00023212"/>
    </source>
</evidence>
<evidence type="ECO:0000256" key="2">
    <source>
        <dbReference type="ARBA" id="ARBA00022741"/>
    </source>
</evidence>
<dbReference type="PROSITE" id="PS00411">
    <property type="entry name" value="KINESIN_MOTOR_1"/>
    <property type="match status" value="1"/>
</dbReference>
<dbReference type="CDD" id="cd01368">
    <property type="entry name" value="KISc_KIF23_like"/>
    <property type="match status" value="1"/>
</dbReference>
<dbReference type="InterPro" id="IPR027417">
    <property type="entry name" value="P-loop_NTPase"/>
</dbReference>
<evidence type="ECO:0000256" key="5">
    <source>
        <dbReference type="PROSITE-ProRule" id="PRU00283"/>
    </source>
</evidence>
<keyword evidence="2 5" id="KW-0547">Nucleotide-binding</keyword>
<keyword evidence="6" id="KW-0493">Microtubule</keyword>
<keyword evidence="4" id="KW-0963">Cytoplasm</keyword>
<dbReference type="GO" id="GO:0005634">
    <property type="term" value="C:nucleus"/>
    <property type="evidence" value="ECO:0007669"/>
    <property type="project" value="Ensembl"/>
</dbReference>
<accession>A0A8C4N2W3</accession>
<dbReference type="PANTHER" id="PTHR24115:SF600">
    <property type="entry name" value="KINESIN-LIKE PROTEIN KIF23"/>
    <property type="match status" value="1"/>
</dbReference>
<keyword evidence="11" id="KW-1185">Reference proteome</keyword>
<evidence type="ECO:0000256" key="3">
    <source>
        <dbReference type="ARBA" id="ARBA00022840"/>
    </source>
</evidence>
<protein>
    <recommendedName>
        <fullName evidence="6">Kinesin-like protein</fullName>
    </recommendedName>
</protein>
<dbReference type="GO" id="GO:0040016">
    <property type="term" value="P:embryonic cleavage"/>
    <property type="evidence" value="ECO:0007669"/>
    <property type="project" value="Ensembl"/>
</dbReference>
<dbReference type="InterPro" id="IPR027640">
    <property type="entry name" value="Kinesin-like_fam"/>
</dbReference>
<feature type="domain" description="Kinesin motor" evidence="9">
    <location>
        <begin position="58"/>
        <end position="485"/>
    </location>
</feature>
<comment type="subcellular location">
    <subcellularLocation>
        <location evidence="1">Cytoplasm</location>
        <location evidence="1">Cytoskeleton</location>
    </subcellularLocation>
</comment>
<reference evidence="10" key="2">
    <citation type="submission" date="2025-09" db="UniProtKB">
        <authorList>
            <consortium name="Ensembl"/>
        </authorList>
    </citation>
    <scope>IDENTIFICATION</scope>
</reference>
<dbReference type="SMART" id="SM00129">
    <property type="entry name" value="KISc"/>
    <property type="match status" value="1"/>
</dbReference>
<evidence type="ECO:0000313" key="11">
    <source>
        <dbReference type="Proteomes" id="UP000694388"/>
    </source>
</evidence>
<keyword evidence="3 5" id="KW-0067">ATP-binding</keyword>
<dbReference type="GO" id="GO:0036089">
    <property type="term" value="P:cleavage furrow formation"/>
    <property type="evidence" value="ECO:0007669"/>
    <property type="project" value="Ensembl"/>
</dbReference>
<evidence type="ECO:0000256" key="6">
    <source>
        <dbReference type="RuleBase" id="RU000394"/>
    </source>
</evidence>
<dbReference type="Gene3D" id="2.60.40.4330">
    <property type="entry name" value="Kinesin-like protein Kif23, Arf6-interacting domain"/>
    <property type="match status" value="1"/>
</dbReference>
<dbReference type="GO" id="GO:0051256">
    <property type="term" value="P:mitotic spindle midzone assembly"/>
    <property type="evidence" value="ECO:0007669"/>
    <property type="project" value="TreeGrafter"/>
</dbReference>
<evidence type="ECO:0000256" key="7">
    <source>
        <dbReference type="SAM" id="Coils"/>
    </source>
</evidence>
<keyword evidence="5 6" id="KW-0505">Motor protein</keyword>
<dbReference type="InterPro" id="IPR036961">
    <property type="entry name" value="Kinesin_motor_dom_sf"/>
</dbReference>
<dbReference type="GO" id="GO:0003777">
    <property type="term" value="F:microtubule motor activity"/>
    <property type="evidence" value="ECO:0007669"/>
    <property type="project" value="InterPro"/>
</dbReference>
<dbReference type="GO" id="GO:0000281">
    <property type="term" value="P:mitotic cytokinesis"/>
    <property type="evidence" value="ECO:0007669"/>
    <property type="project" value="Ensembl"/>
</dbReference>
<feature type="compositionally biased region" description="Basic and acidic residues" evidence="8">
    <location>
        <begin position="952"/>
        <end position="963"/>
    </location>
</feature>
<dbReference type="AlphaFoldDB" id="A0A8C4N2W3"/>
<dbReference type="Ensembl" id="ENSEBUT00000001704.1">
    <property type="protein sequence ID" value="ENSEBUP00000001380.1"/>
    <property type="gene ID" value="ENSEBUG00000001221.1"/>
</dbReference>
<evidence type="ECO:0000256" key="8">
    <source>
        <dbReference type="SAM" id="MobiDB-lite"/>
    </source>
</evidence>
<evidence type="ECO:0000259" key="9">
    <source>
        <dbReference type="PROSITE" id="PS50067"/>
    </source>
</evidence>
<evidence type="ECO:0000256" key="1">
    <source>
        <dbReference type="ARBA" id="ARBA00004245"/>
    </source>
</evidence>
<dbReference type="GO" id="GO:0016887">
    <property type="term" value="F:ATP hydrolysis activity"/>
    <property type="evidence" value="ECO:0007669"/>
    <property type="project" value="TreeGrafter"/>
</dbReference>
<keyword evidence="4" id="KW-0206">Cytoskeleton</keyword>
<dbReference type="InterPro" id="IPR032384">
    <property type="entry name" value="Kif23_Arf-bd"/>
</dbReference>
<dbReference type="GO" id="GO:0008017">
    <property type="term" value="F:microtubule binding"/>
    <property type="evidence" value="ECO:0007669"/>
    <property type="project" value="InterPro"/>
</dbReference>
<dbReference type="Proteomes" id="UP000694388">
    <property type="component" value="Unplaced"/>
</dbReference>
<feature type="compositionally biased region" description="Basic residues" evidence="8">
    <location>
        <begin position="39"/>
        <end position="48"/>
    </location>
</feature>
<name>A0A8C4N2W3_EPTBU</name>
<dbReference type="Gene3D" id="3.40.850.10">
    <property type="entry name" value="Kinesin motor domain"/>
    <property type="match status" value="1"/>
</dbReference>
<dbReference type="PROSITE" id="PS50067">
    <property type="entry name" value="KINESIN_MOTOR_2"/>
    <property type="match status" value="1"/>
</dbReference>
<evidence type="ECO:0000313" key="10">
    <source>
        <dbReference type="Ensembl" id="ENSEBUP00000001380.1"/>
    </source>
</evidence>
<feature type="compositionally biased region" description="Basic residues" evidence="8">
    <location>
        <begin position="981"/>
        <end position="992"/>
    </location>
</feature>
<feature type="coiled-coil region" evidence="7">
    <location>
        <begin position="651"/>
        <end position="678"/>
    </location>
</feature>
<feature type="region of interest" description="Disordered" evidence="8">
    <location>
        <begin position="726"/>
        <end position="766"/>
    </location>
</feature>
<feature type="region of interest" description="Disordered" evidence="8">
    <location>
        <begin position="935"/>
        <end position="992"/>
    </location>
</feature>
<dbReference type="GO" id="GO:0005871">
    <property type="term" value="C:kinesin complex"/>
    <property type="evidence" value="ECO:0007669"/>
    <property type="project" value="TreeGrafter"/>
</dbReference>
<dbReference type="InterPro" id="IPR019821">
    <property type="entry name" value="Kinesin_motor_CS"/>
</dbReference>
<dbReference type="GO" id="GO:0005874">
    <property type="term" value="C:microtubule"/>
    <property type="evidence" value="ECO:0007669"/>
    <property type="project" value="UniProtKB-KW"/>
</dbReference>
<organism evidence="10 11">
    <name type="scientific">Eptatretus burgeri</name>
    <name type="common">Inshore hagfish</name>
    <dbReference type="NCBI Taxonomy" id="7764"/>
    <lineage>
        <taxon>Eukaryota</taxon>
        <taxon>Metazoa</taxon>
        <taxon>Chordata</taxon>
        <taxon>Craniata</taxon>
        <taxon>Vertebrata</taxon>
        <taxon>Cyclostomata</taxon>
        <taxon>Myxini</taxon>
        <taxon>Myxiniformes</taxon>
        <taxon>Myxinidae</taxon>
        <taxon>Eptatretinae</taxon>
        <taxon>Eptatretus</taxon>
    </lineage>
</organism>
<dbReference type="GO" id="GO:0047496">
    <property type="term" value="P:vesicle transport along microtubule"/>
    <property type="evidence" value="ECO:0007669"/>
    <property type="project" value="Ensembl"/>
</dbReference>
<dbReference type="GO" id="GO:0005524">
    <property type="term" value="F:ATP binding"/>
    <property type="evidence" value="ECO:0007669"/>
    <property type="project" value="UniProtKB-UniRule"/>
</dbReference>
<dbReference type="GO" id="GO:0032154">
    <property type="term" value="C:cleavage furrow"/>
    <property type="evidence" value="ECO:0007669"/>
    <property type="project" value="Ensembl"/>
</dbReference>